<accession>A0A511Z2E3</accession>
<sequence>MHRIMRRRGALAVATAASVAALAACSGGGSGEVEDSATPAAEETTEITVGYAAGSLDAYLEAMFDRVESELGVTVTPVVYPTYDDQLNQLPNQFAAQTAPDIILWDNAAPVAQYATEGVIQPIDGLVADAGVDLGAYPQALVDGWTIDGGLYAVPSYLQNSAMIFNLDVLSAAGVADVPTSVEELGRVAQQVKDETGNAGIVVLENLFHLTQYVLAFGGGWDYGRTIDSAENVEALQWLADLYGTGAAASAQQLGATWDGEAIAAGTAAMSDGGPWYVGFMAGSAPDVKYEMLPIPGADGSGVVTTYGGGFSINAQATDPQTAMDVVKVLTDATAQEAIVSMEVGFVPAMTQFAADYRGATPQYAAFTDEVLGSGRTLDYPLQTAEFGNALVSGFQALVANPGSTTAAELLADLQEQFGQ</sequence>
<dbReference type="InterPro" id="IPR006059">
    <property type="entry name" value="SBP"/>
</dbReference>
<keyword evidence="1" id="KW-0732">Signal</keyword>
<dbReference type="RefSeq" id="WP_034243561.1">
    <property type="nucleotide sequence ID" value="NZ_BJYK01000014.1"/>
</dbReference>
<dbReference type="InterPro" id="IPR050490">
    <property type="entry name" value="Bact_solute-bd_prot1"/>
</dbReference>
<dbReference type="PROSITE" id="PS51257">
    <property type="entry name" value="PROKAR_LIPOPROTEIN"/>
    <property type="match status" value="1"/>
</dbReference>
<evidence type="ECO:0000313" key="3">
    <source>
        <dbReference type="Proteomes" id="UP000321484"/>
    </source>
</evidence>
<evidence type="ECO:0000256" key="1">
    <source>
        <dbReference type="SAM" id="SignalP"/>
    </source>
</evidence>
<dbReference type="CDD" id="cd13585">
    <property type="entry name" value="PBP2_TMBP_like"/>
    <property type="match status" value="1"/>
</dbReference>
<dbReference type="SUPFAM" id="SSF53850">
    <property type="entry name" value="Periplasmic binding protein-like II"/>
    <property type="match status" value="1"/>
</dbReference>
<protein>
    <recommendedName>
        <fullName evidence="4">Sugar ABC transporter substrate-binding protein</fullName>
    </recommendedName>
</protein>
<feature type="chain" id="PRO_5021731083" description="Sugar ABC transporter substrate-binding protein" evidence="1">
    <location>
        <begin position="24"/>
        <end position="420"/>
    </location>
</feature>
<gene>
    <name evidence="2" type="ORF">AFE02nite_33530</name>
</gene>
<proteinExistence type="predicted"/>
<organism evidence="2 3">
    <name type="scientific">Actinotalea fermentans</name>
    <dbReference type="NCBI Taxonomy" id="43671"/>
    <lineage>
        <taxon>Bacteria</taxon>
        <taxon>Bacillati</taxon>
        <taxon>Actinomycetota</taxon>
        <taxon>Actinomycetes</taxon>
        <taxon>Micrococcales</taxon>
        <taxon>Cellulomonadaceae</taxon>
        <taxon>Actinotalea</taxon>
    </lineage>
</organism>
<keyword evidence="3" id="KW-1185">Reference proteome</keyword>
<dbReference type="AlphaFoldDB" id="A0A511Z2E3"/>
<dbReference type="PANTHER" id="PTHR43649:SF12">
    <property type="entry name" value="DIACETYLCHITOBIOSE BINDING PROTEIN DASA"/>
    <property type="match status" value="1"/>
</dbReference>
<evidence type="ECO:0008006" key="4">
    <source>
        <dbReference type="Google" id="ProtNLM"/>
    </source>
</evidence>
<dbReference type="Proteomes" id="UP000321484">
    <property type="component" value="Unassembled WGS sequence"/>
</dbReference>
<dbReference type="PANTHER" id="PTHR43649">
    <property type="entry name" value="ARABINOSE-BINDING PROTEIN-RELATED"/>
    <property type="match status" value="1"/>
</dbReference>
<name>A0A511Z2E3_9CELL</name>
<feature type="signal peptide" evidence="1">
    <location>
        <begin position="1"/>
        <end position="23"/>
    </location>
</feature>
<dbReference type="EMBL" id="BJYK01000014">
    <property type="protein sequence ID" value="GEN81619.1"/>
    <property type="molecule type" value="Genomic_DNA"/>
</dbReference>
<evidence type="ECO:0000313" key="2">
    <source>
        <dbReference type="EMBL" id="GEN81619.1"/>
    </source>
</evidence>
<reference evidence="2 3" key="1">
    <citation type="submission" date="2019-07" db="EMBL/GenBank/DDBJ databases">
        <title>Whole genome shotgun sequence of Actinotalea fermentans NBRC 105374.</title>
        <authorList>
            <person name="Hosoyama A."/>
            <person name="Uohara A."/>
            <person name="Ohji S."/>
            <person name="Ichikawa N."/>
        </authorList>
    </citation>
    <scope>NUCLEOTIDE SEQUENCE [LARGE SCALE GENOMIC DNA]</scope>
    <source>
        <strain evidence="2 3">NBRC 105374</strain>
    </source>
</reference>
<dbReference type="Pfam" id="PF13416">
    <property type="entry name" value="SBP_bac_8"/>
    <property type="match status" value="1"/>
</dbReference>
<comment type="caution">
    <text evidence="2">The sequence shown here is derived from an EMBL/GenBank/DDBJ whole genome shotgun (WGS) entry which is preliminary data.</text>
</comment>
<dbReference type="Gene3D" id="3.40.190.10">
    <property type="entry name" value="Periplasmic binding protein-like II"/>
    <property type="match status" value="1"/>
</dbReference>